<accession>C5LKJ3</accession>
<gene>
    <name evidence="1" type="ORF">Pmar_PMAR003233</name>
</gene>
<reference evidence="1 2" key="1">
    <citation type="submission" date="2008-07" db="EMBL/GenBank/DDBJ databases">
        <authorList>
            <person name="El-Sayed N."/>
            <person name="Caler E."/>
            <person name="Inman J."/>
            <person name="Amedeo P."/>
            <person name="Hass B."/>
            <person name="Wortman J."/>
        </authorList>
    </citation>
    <scope>NUCLEOTIDE SEQUENCE [LARGE SCALE GENOMIC DNA]</scope>
    <source>
        <strain evidence="2">ATCC 50983 / TXsc</strain>
    </source>
</reference>
<evidence type="ECO:0000313" key="1">
    <source>
        <dbReference type="EMBL" id="EER02760.1"/>
    </source>
</evidence>
<keyword evidence="2" id="KW-1185">Reference proteome</keyword>
<dbReference type="EMBL" id="GG682823">
    <property type="protein sequence ID" value="EER02760.1"/>
    <property type="molecule type" value="Genomic_DNA"/>
</dbReference>
<protein>
    <submittedName>
        <fullName evidence="1">Uncharacterized protein</fullName>
    </submittedName>
</protein>
<evidence type="ECO:0000313" key="2">
    <source>
        <dbReference type="Proteomes" id="UP000007800"/>
    </source>
</evidence>
<dbReference type="Proteomes" id="UP000007800">
    <property type="component" value="Unassembled WGS sequence"/>
</dbReference>
<sequence>MGITARSLNHMSYQLTGRSTASVALLTGALTAIALARNIPKGSTKDNEPTLSVAARIITDSLLFARDCMQDRAKY</sequence>
<dbReference type="RefSeq" id="XP_002770944.1">
    <property type="nucleotide sequence ID" value="XM_002770898.1"/>
</dbReference>
<dbReference type="GeneID" id="9048303"/>
<proteinExistence type="predicted"/>
<dbReference type="AlphaFoldDB" id="C5LKJ3"/>
<name>C5LKJ3_PERM5</name>
<organism evidence="2">
    <name type="scientific">Perkinsus marinus (strain ATCC 50983 / TXsc)</name>
    <dbReference type="NCBI Taxonomy" id="423536"/>
    <lineage>
        <taxon>Eukaryota</taxon>
        <taxon>Sar</taxon>
        <taxon>Alveolata</taxon>
        <taxon>Perkinsozoa</taxon>
        <taxon>Perkinsea</taxon>
        <taxon>Perkinsida</taxon>
        <taxon>Perkinsidae</taxon>
        <taxon>Perkinsus</taxon>
    </lineage>
</organism>
<dbReference type="InParanoid" id="C5LKJ3"/>